<dbReference type="SFLD" id="SFLDS00029">
    <property type="entry name" value="Radical_SAM"/>
    <property type="match status" value="1"/>
</dbReference>
<keyword evidence="5" id="KW-0408">Iron</keyword>
<keyword evidence="3" id="KW-0949">S-adenosyl-L-methionine</keyword>
<evidence type="ECO:0000256" key="1">
    <source>
        <dbReference type="ARBA" id="ARBA00001966"/>
    </source>
</evidence>
<dbReference type="NCBIfam" id="TIGR04085">
    <property type="entry name" value="rSAM_more_4Fe4S"/>
    <property type="match status" value="1"/>
</dbReference>
<sequence length="458" mass="51191">MSSSRYSASSSFHVMTKPIGPLCNLDCTYCFYLEKEKLFPGAENYRMSDEVLDTYIRKYIQSQNTPEISFAWQGGEPTLLGLDFFRKAVAIQRRYAGGRPVHNAFQTNGTKLDDAWCAFFAREKFLVGLSIDGPEHIHNRYRVNKNGKGSFAEVFQALELLKKHRVEFNTLSCVTRQSPDEAVEIYEFLKEQGVTFMQFIPIVERVGDRAAHDIGLGLAVPPDPAAEEHSEAMMPWAVSPEGFGRFLSRIFDAWVKKDVGRVFVNMFDVALGAWCGLEPNLCTFSKRCGQAVAMEHDGGVYSCDHYVYPDYYLGNIAEKSLEEMIYSPEQQQFGKNKSDTLPAYCKACAFLFACNGGCPKHRFVKAPDGEPGLNYLCAGYKTFFEHIDPVMKDMAALVQKGRPAADIIDVEKQKMTVPEVGKTPDISVAGQVPKTGTVKRNDLCPCGSGKKFKKCCGK</sequence>
<dbReference type="Proteomes" id="UP001290861">
    <property type="component" value="Unassembled WGS sequence"/>
</dbReference>
<dbReference type="InterPro" id="IPR034491">
    <property type="entry name" value="Anaerob_Ser_sulfatase-maturase"/>
</dbReference>
<keyword evidence="6" id="KW-0411">Iron-sulfur</keyword>
<dbReference type="InterPro" id="IPR004027">
    <property type="entry name" value="SEC_C_motif"/>
</dbReference>
<evidence type="ECO:0000259" key="8">
    <source>
        <dbReference type="PROSITE" id="PS51918"/>
    </source>
</evidence>
<dbReference type="SFLD" id="SFLDG01386">
    <property type="entry name" value="main_SPASM_domain-containing"/>
    <property type="match status" value="1"/>
</dbReference>
<evidence type="ECO:0000256" key="6">
    <source>
        <dbReference type="ARBA" id="ARBA00023014"/>
    </source>
</evidence>
<evidence type="ECO:0000313" key="10">
    <source>
        <dbReference type="Proteomes" id="UP001290861"/>
    </source>
</evidence>
<reference evidence="9 10" key="1">
    <citation type="journal article" date="2024" name="Appl. Environ. Microbiol.">
        <title>Pontiella agarivorans sp. nov., a novel marine anaerobic bacterium capable of degrading macroalgal polysaccharides and fixing nitrogen.</title>
        <authorList>
            <person name="Liu N."/>
            <person name="Kivenson V."/>
            <person name="Peng X."/>
            <person name="Cui Z."/>
            <person name="Lankiewicz T.S."/>
            <person name="Gosselin K.M."/>
            <person name="English C.J."/>
            <person name="Blair E.M."/>
            <person name="O'Malley M.A."/>
            <person name="Valentine D.L."/>
        </authorList>
    </citation>
    <scope>NUCLEOTIDE SEQUENCE [LARGE SCALE GENOMIC DNA]</scope>
    <source>
        <strain evidence="9 10">NLcol2</strain>
    </source>
</reference>
<comment type="similarity">
    <text evidence="7">Belongs to the radical SAM superfamily. Anaerobic sulfatase-maturating enzyme family.</text>
</comment>
<dbReference type="EMBL" id="JARVCO010000002">
    <property type="protein sequence ID" value="MDZ8117171.1"/>
    <property type="molecule type" value="Genomic_DNA"/>
</dbReference>
<dbReference type="InterPro" id="IPR047207">
    <property type="entry name" value="SPASM_anSME"/>
</dbReference>
<evidence type="ECO:0000256" key="3">
    <source>
        <dbReference type="ARBA" id="ARBA00022691"/>
    </source>
</evidence>
<dbReference type="InterPro" id="IPR058240">
    <property type="entry name" value="rSAM_sf"/>
</dbReference>
<dbReference type="SFLD" id="SFLDG01067">
    <property type="entry name" value="SPASM/twitch_domain_containing"/>
    <property type="match status" value="1"/>
</dbReference>
<dbReference type="PROSITE" id="PS51918">
    <property type="entry name" value="RADICAL_SAM"/>
    <property type="match status" value="1"/>
</dbReference>
<dbReference type="RefSeq" id="WP_322606976.1">
    <property type="nucleotide sequence ID" value="NZ_JARVCO010000002.1"/>
</dbReference>
<protein>
    <submittedName>
        <fullName evidence="9">Anaerobic sulfatase maturase</fullName>
    </submittedName>
</protein>
<dbReference type="Pfam" id="PF04055">
    <property type="entry name" value="Radical_SAM"/>
    <property type="match status" value="1"/>
</dbReference>
<keyword evidence="4" id="KW-0479">Metal-binding</keyword>
<organism evidence="9 10">
    <name type="scientific">Pontiella agarivorans</name>
    <dbReference type="NCBI Taxonomy" id="3038953"/>
    <lineage>
        <taxon>Bacteria</taxon>
        <taxon>Pseudomonadati</taxon>
        <taxon>Kiritimatiellota</taxon>
        <taxon>Kiritimatiellia</taxon>
        <taxon>Kiritimatiellales</taxon>
        <taxon>Pontiellaceae</taxon>
        <taxon>Pontiella</taxon>
    </lineage>
</organism>
<dbReference type="NCBIfam" id="TIGR03942">
    <property type="entry name" value="sulfatase_rSAM"/>
    <property type="match status" value="1"/>
</dbReference>
<evidence type="ECO:0000313" key="9">
    <source>
        <dbReference type="EMBL" id="MDZ8117171.1"/>
    </source>
</evidence>
<dbReference type="InterPro" id="IPR007197">
    <property type="entry name" value="rSAM"/>
</dbReference>
<dbReference type="PANTHER" id="PTHR43273:SF3">
    <property type="entry name" value="ANAEROBIC SULFATASE-MATURATING ENZYME HOMOLOG ASLB-RELATED"/>
    <property type="match status" value="1"/>
</dbReference>
<dbReference type="Gene3D" id="3.10.450.50">
    <property type="match status" value="1"/>
</dbReference>
<evidence type="ECO:0000256" key="4">
    <source>
        <dbReference type="ARBA" id="ARBA00022723"/>
    </source>
</evidence>
<comment type="cofactor">
    <cofactor evidence="1">
        <name>[4Fe-4S] cluster</name>
        <dbReference type="ChEBI" id="CHEBI:49883"/>
    </cofactor>
</comment>
<accession>A0ABU5MSK2</accession>
<evidence type="ECO:0000256" key="2">
    <source>
        <dbReference type="ARBA" id="ARBA00022485"/>
    </source>
</evidence>
<feature type="domain" description="Radical SAM core" evidence="8">
    <location>
        <begin position="6"/>
        <end position="256"/>
    </location>
</feature>
<comment type="caution">
    <text evidence="9">The sequence shown here is derived from an EMBL/GenBank/DDBJ whole genome shotgun (WGS) entry which is preliminary data.</text>
</comment>
<keyword evidence="2" id="KW-0004">4Fe-4S</keyword>
<dbReference type="SFLD" id="SFLDF00285">
    <property type="entry name" value="anaerobic_Ser-type_sulfatase-m"/>
    <property type="match status" value="1"/>
</dbReference>
<dbReference type="SFLD" id="SFLDG01072">
    <property type="entry name" value="dehydrogenase_like"/>
    <property type="match status" value="1"/>
</dbReference>
<gene>
    <name evidence="9" type="ORF">P9H32_00910</name>
</gene>
<dbReference type="Pfam" id="PF13186">
    <property type="entry name" value="SPASM"/>
    <property type="match status" value="1"/>
</dbReference>
<dbReference type="CDD" id="cd01335">
    <property type="entry name" value="Radical_SAM"/>
    <property type="match status" value="1"/>
</dbReference>
<dbReference type="NCBIfam" id="NF010308">
    <property type="entry name" value="PRK13745.1"/>
    <property type="match status" value="1"/>
</dbReference>
<dbReference type="Gene3D" id="3.20.20.70">
    <property type="entry name" value="Aldolase class I"/>
    <property type="match status" value="1"/>
</dbReference>
<dbReference type="SFLD" id="SFLDG01384">
    <property type="entry name" value="thioether_bond_formation_requi"/>
    <property type="match status" value="1"/>
</dbReference>
<dbReference type="InterPro" id="IPR023885">
    <property type="entry name" value="4Fe4S-binding_SPASM_dom"/>
</dbReference>
<dbReference type="SUPFAM" id="SSF102114">
    <property type="entry name" value="Radical SAM enzymes"/>
    <property type="match status" value="1"/>
</dbReference>
<dbReference type="CDD" id="cd21120">
    <property type="entry name" value="SPASM_anSME"/>
    <property type="match status" value="1"/>
</dbReference>
<dbReference type="Pfam" id="PF02810">
    <property type="entry name" value="SEC-C"/>
    <property type="match status" value="1"/>
</dbReference>
<name>A0ABU5MSK2_9BACT</name>
<evidence type="ECO:0000256" key="7">
    <source>
        <dbReference type="ARBA" id="ARBA00023601"/>
    </source>
</evidence>
<dbReference type="PANTHER" id="PTHR43273">
    <property type="entry name" value="ANAEROBIC SULFATASE-MATURATING ENZYME HOMOLOG ASLB-RELATED"/>
    <property type="match status" value="1"/>
</dbReference>
<dbReference type="InterPro" id="IPR023867">
    <property type="entry name" value="Sulphatase_maturase_rSAM"/>
</dbReference>
<keyword evidence="10" id="KW-1185">Reference proteome</keyword>
<proteinExistence type="inferred from homology"/>
<dbReference type="SUPFAM" id="SSF103642">
    <property type="entry name" value="Sec-C motif"/>
    <property type="match status" value="1"/>
</dbReference>
<evidence type="ECO:0000256" key="5">
    <source>
        <dbReference type="ARBA" id="ARBA00023004"/>
    </source>
</evidence>
<dbReference type="InterPro" id="IPR013785">
    <property type="entry name" value="Aldolase_TIM"/>
</dbReference>